<organism evidence="1 2">
    <name type="scientific">Fusarium albosuccineum</name>
    <dbReference type="NCBI Taxonomy" id="1237068"/>
    <lineage>
        <taxon>Eukaryota</taxon>
        <taxon>Fungi</taxon>
        <taxon>Dikarya</taxon>
        <taxon>Ascomycota</taxon>
        <taxon>Pezizomycotina</taxon>
        <taxon>Sordariomycetes</taxon>
        <taxon>Hypocreomycetidae</taxon>
        <taxon>Hypocreales</taxon>
        <taxon>Nectriaceae</taxon>
        <taxon>Fusarium</taxon>
        <taxon>Fusarium decemcellulare species complex</taxon>
    </lineage>
</organism>
<evidence type="ECO:0000313" key="1">
    <source>
        <dbReference type="EMBL" id="KAF4467183.1"/>
    </source>
</evidence>
<keyword evidence="2" id="KW-1185">Reference proteome</keyword>
<gene>
    <name evidence="1" type="ORF">FALBO_5966</name>
</gene>
<sequence length="199" mass="21624">MRDLLSKVLYGSSLPQGSNDGSQILSIRASPQDGNLFHVVPDNAPSQAPPLYSITKRDSKPNYIVSRGFPAPDNTVATAAMHVSSTTVDLSVHNQPMVLKTSGFSENFSFETPHMGKFKWKPNQLTGSSYELYDQTGRKLAKFGSAGITRMGEKQLTIFVPCDEFFTVTIVLSIVSLKELNKITEKVAGKIIGEVVGGI</sequence>
<comment type="caution">
    <text evidence="1">The sequence shown here is derived from an EMBL/GenBank/DDBJ whole genome shotgun (WGS) entry which is preliminary data.</text>
</comment>
<accession>A0A8H4LFI6</accession>
<dbReference type="AlphaFoldDB" id="A0A8H4LFI6"/>
<name>A0A8H4LFI6_9HYPO</name>
<dbReference type="EMBL" id="JAADYS010000776">
    <property type="protein sequence ID" value="KAF4467183.1"/>
    <property type="molecule type" value="Genomic_DNA"/>
</dbReference>
<protein>
    <submittedName>
        <fullName evidence="1">Uncharacterized protein</fullName>
    </submittedName>
</protein>
<proteinExistence type="predicted"/>
<dbReference type="OrthoDB" id="4725912at2759"/>
<evidence type="ECO:0000313" key="2">
    <source>
        <dbReference type="Proteomes" id="UP000554235"/>
    </source>
</evidence>
<dbReference type="Proteomes" id="UP000554235">
    <property type="component" value="Unassembled WGS sequence"/>
</dbReference>
<reference evidence="1 2" key="1">
    <citation type="submission" date="2020-01" db="EMBL/GenBank/DDBJ databases">
        <title>Identification and distribution of gene clusters putatively required for synthesis of sphingolipid metabolism inhibitors in phylogenetically diverse species of the filamentous fungus Fusarium.</title>
        <authorList>
            <person name="Kim H.-S."/>
            <person name="Busman M."/>
            <person name="Brown D.W."/>
            <person name="Divon H."/>
            <person name="Uhlig S."/>
            <person name="Proctor R.H."/>
        </authorList>
    </citation>
    <scope>NUCLEOTIDE SEQUENCE [LARGE SCALE GENOMIC DNA]</scope>
    <source>
        <strain evidence="1 2">NRRL 20459</strain>
    </source>
</reference>